<proteinExistence type="predicted"/>
<protein>
    <submittedName>
        <fullName evidence="1">Uncharacterized protein</fullName>
    </submittedName>
</protein>
<reference evidence="1" key="1">
    <citation type="journal article" date="2019" name="Sci. Rep.">
        <title>Draft genome of Tanacetum cinerariifolium, the natural source of mosquito coil.</title>
        <authorList>
            <person name="Yamashiro T."/>
            <person name="Shiraishi A."/>
            <person name="Satake H."/>
            <person name="Nakayama K."/>
        </authorList>
    </citation>
    <scope>NUCLEOTIDE SEQUENCE</scope>
</reference>
<evidence type="ECO:0000313" key="1">
    <source>
        <dbReference type="EMBL" id="GEU51802.1"/>
    </source>
</evidence>
<comment type="caution">
    <text evidence="1">The sequence shown here is derived from an EMBL/GenBank/DDBJ whole genome shotgun (WGS) entry which is preliminary data.</text>
</comment>
<organism evidence="1">
    <name type="scientific">Tanacetum cinerariifolium</name>
    <name type="common">Dalmatian daisy</name>
    <name type="synonym">Chrysanthemum cinerariifolium</name>
    <dbReference type="NCBI Taxonomy" id="118510"/>
    <lineage>
        <taxon>Eukaryota</taxon>
        <taxon>Viridiplantae</taxon>
        <taxon>Streptophyta</taxon>
        <taxon>Embryophyta</taxon>
        <taxon>Tracheophyta</taxon>
        <taxon>Spermatophyta</taxon>
        <taxon>Magnoliopsida</taxon>
        <taxon>eudicotyledons</taxon>
        <taxon>Gunneridae</taxon>
        <taxon>Pentapetalae</taxon>
        <taxon>asterids</taxon>
        <taxon>campanulids</taxon>
        <taxon>Asterales</taxon>
        <taxon>Asteraceae</taxon>
        <taxon>Asteroideae</taxon>
        <taxon>Anthemideae</taxon>
        <taxon>Anthemidinae</taxon>
        <taxon>Tanacetum</taxon>
    </lineage>
</organism>
<dbReference type="EMBL" id="BKCJ010002921">
    <property type="protein sequence ID" value="GEU51802.1"/>
    <property type="molecule type" value="Genomic_DNA"/>
</dbReference>
<accession>A0A6L2KT86</accession>
<sequence>MTTQNSLVTGENGVLVDRDVVEDAALEEWRRGFKALLADTLGKLKKAIPELQEGVDAEFLKAVMEEMFQNNFYESVKMATTGLSSFLGKESTVTLCTSFDRKAHNLSQTSSSVL</sequence>
<dbReference type="AlphaFoldDB" id="A0A6L2KT86"/>
<name>A0A6L2KT86_TANCI</name>
<gene>
    <name evidence="1" type="ORF">Tci_023780</name>
</gene>